<feature type="domain" description="Aromatic-ring-hydroxylating dioxygenase alpha subunit C-terminal" evidence="8">
    <location>
        <begin position="162"/>
        <end position="336"/>
    </location>
</feature>
<comment type="caution">
    <text evidence="9">The sequence shown here is derived from an EMBL/GenBank/DDBJ whole genome shotgun (WGS) entry which is preliminary data.</text>
</comment>
<dbReference type="InterPro" id="IPR015879">
    <property type="entry name" value="Ring_hydroxy_dOase_asu_C_dom"/>
</dbReference>
<evidence type="ECO:0000256" key="4">
    <source>
        <dbReference type="ARBA" id="ARBA00010848"/>
    </source>
</evidence>
<dbReference type="Pfam" id="PF00848">
    <property type="entry name" value="Ring_hydroxyl_A"/>
    <property type="match status" value="1"/>
</dbReference>
<protein>
    <recommendedName>
        <fullName evidence="6">Choline monooxygenase, chloroplastic</fullName>
        <ecNumber evidence="5">1.14.15.7</ecNumber>
    </recommendedName>
</protein>
<comment type="function">
    <text evidence="2">Catalyzes the first step of the osmoprotectant glycine betaine synthesis.</text>
</comment>
<dbReference type="Gene3D" id="2.102.10.10">
    <property type="entry name" value="Rieske [2Fe-2S] iron-sulphur domain"/>
    <property type="match status" value="1"/>
</dbReference>
<keyword evidence="10" id="KW-1185">Reference proteome</keyword>
<dbReference type="CDD" id="cd00680">
    <property type="entry name" value="RHO_alpha_C"/>
    <property type="match status" value="1"/>
</dbReference>
<dbReference type="SUPFAM" id="SSF55961">
    <property type="entry name" value="Bet v1-like"/>
    <property type="match status" value="1"/>
</dbReference>
<organism evidence="9 10">
    <name type="scientific">Penicillium cinerascens</name>
    <dbReference type="NCBI Taxonomy" id="70096"/>
    <lineage>
        <taxon>Eukaryota</taxon>
        <taxon>Fungi</taxon>
        <taxon>Dikarya</taxon>
        <taxon>Ascomycota</taxon>
        <taxon>Pezizomycotina</taxon>
        <taxon>Eurotiomycetes</taxon>
        <taxon>Eurotiomycetidae</taxon>
        <taxon>Eurotiales</taxon>
        <taxon>Aspergillaceae</taxon>
        <taxon>Penicillium</taxon>
    </lineage>
</organism>
<comment type="cofactor">
    <cofactor evidence="1">
        <name>Fe cation</name>
        <dbReference type="ChEBI" id="CHEBI:24875"/>
    </cofactor>
</comment>
<dbReference type="GO" id="GO:0051537">
    <property type="term" value="F:2 iron, 2 sulfur cluster binding"/>
    <property type="evidence" value="ECO:0007669"/>
    <property type="project" value="InterPro"/>
</dbReference>
<proteinExistence type="inferred from homology"/>
<dbReference type="Gene3D" id="3.90.380.10">
    <property type="entry name" value="Naphthalene 1,2-dioxygenase Alpha Subunit, Chain A, domain 1"/>
    <property type="match status" value="3"/>
</dbReference>
<dbReference type="PANTHER" id="PTHR43756:SF5">
    <property type="entry name" value="CHOLINE MONOOXYGENASE, CHLOROPLASTIC"/>
    <property type="match status" value="1"/>
</dbReference>
<comment type="similarity">
    <text evidence="4">Belongs to the choline monooxygenase family.</text>
</comment>
<reference evidence="9" key="2">
    <citation type="journal article" date="2023" name="IMA Fungus">
        <title>Comparative genomic study of the Penicillium genus elucidates a diverse pangenome and 15 lateral gene transfer events.</title>
        <authorList>
            <person name="Petersen C."/>
            <person name="Sorensen T."/>
            <person name="Nielsen M.R."/>
            <person name="Sondergaard T.E."/>
            <person name="Sorensen J.L."/>
            <person name="Fitzpatrick D.A."/>
            <person name="Frisvad J.C."/>
            <person name="Nielsen K.L."/>
        </authorList>
    </citation>
    <scope>NUCLEOTIDE SEQUENCE</scope>
    <source>
        <strain evidence="9">IBT 15544</strain>
    </source>
</reference>
<dbReference type="GO" id="GO:0019133">
    <property type="term" value="F:choline monooxygenase activity"/>
    <property type="evidence" value="ECO:0007669"/>
    <property type="project" value="UniProtKB-EC"/>
</dbReference>
<evidence type="ECO:0000256" key="2">
    <source>
        <dbReference type="ARBA" id="ARBA00002149"/>
    </source>
</evidence>
<evidence type="ECO:0000256" key="1">
    <source>
        <dbReference type="ARBA" id="ARBA00001962"/>
    </source>
</evidence>
<dbReference type="EMBL" id="JAPQKR010000015">
    <property type="protein sequence ID" value="KAJ5194616.1"/>
    <property type="molecule type" value="Genomic_DNA"/>
</dbReference>
<accession>A0A9W9JEM2</accession>
<dbReference type="InterPro" id="IPR001663">
    <property type="entry name" value="Rng_hydr_dOase-A"/>
</dbReference>
<dbReference type="GeneID" id="83182417"/>
<dbReference type="OrthoDB" id="426882at2759"/>
<dbReference type="EC" id="1.14.15.7" evidence="5"/>
<dbReference type="AlphaFoldDB" id="A0A9W9JEM2"/>
<comment type="pathway">
    <text evidence="3">Amine and polyamine biosynthesis; betaine biosynthesis via choline pathway; betaine aldehyde from choline (monooxygenase route): step 1/1.</text>
</comment>
<evidence type="ECO:0000256" key="5">
    <source>
        <dbReference type="ARBA" id="ARBA00012763"/>
    </source>
</evidence>
<gene>
    <name evidence="9" type="ORF">N7498_008054</name>
</gene>
<dbReference type="SUPFAM" id="SSF50022">
    <property type="entry name" value="ISP domain"/>
    <property type="match status" value="1"/>
</dbReference>
<evidence type="ECO:0000256" key="7">
    <source>
        <dbReference type="ARBA" id="ARBA00049097"/>
    </source>
</evidence>
<dbReference type="InterPro" id="IPR036922">
    <property type="entry name" value="Rieske_2Fe-2S_sf"/>
</dbReference>
<dbReference type="Proteomes" id="UP001150904">
    <property type="component" value="Unassembled WGS sequence"/>
</dbReference>
<comment type="catalytic activity">
    <reaction evidence="7">
        <text>choline + 2 reduced [2Fe-2S]-[ferredoxin] + O2 + 2 H(+) = betaine aldehyde hydrate + 2 oxidized [2Fe-2S]-[ferredoxin] + H2O</text>
        <dbReference type="Rhea" id="RHEA:17769"/>
        <dbReference type="Rhea" id="RHEA-COMP:10000"/>
        <dbReference type="Rhea" id="RHEA-COMP:10001"/>
        <dbReference type="ChEBI" id="CHEBI:15354"/>
        <dbReference type="ChEBI" id="CHEBI:15377"/>
        <dbReference type="ChEBI" id="CHEBI:15378"/>
        <dbReference type="ChEBI" id="CHEBI:15379"/>
        <dbReference type="ChEBI" id="CHEBI:15870"/>
        <dbReference type="ChEBI" id="CHEBI:33737"/>
        <dbReference type="ChEBI" id="CHEBI:33738"/>
        <dbReference type="EC" id="1.14.15.7"/>
    </reaction>
</comment>
<dbReference type="PANTHER" id="PTHR43756">
    <property type="entry name" value="CHOLINE MONOOXYGENASE, CHLOROPLASTIC"/>
    <property type="match status" value="1"/>
</dbReference>
<evidence type="ECO:0000313" key="10">
    <source>
        <dbReference type="Proteomes" id="UP001150904"/>
    </source>
</evidence>
<evidence type="ECO:0000259" key="8">
    <source>
        <dbReference type="Pfam" id="PF00848"/>
    </source>
</evidence>
<dbReference type="RefSeq" id="XP_058305104.1">
    <property type="nucleotide sequence ID" value="XM_058455116.1"/>
</dbReference>
<name>A0A9W9JEM2_9EURO</name>
<evidence type="ECO:0000313" key="9">
    <source>
        <dbReference type="EMBL" id="KAJ5194616.1"/>
    </source>
</evidence>
<dbReference type="GO" id="GO:0005506">
    <property type="term" value="F:iron ion binding"/>
    <property type="evidence" value="ECO:0007669"/>
    <property type="project" value="InterPro"/>
</dbReference>
<reference evidence="9" key="1">
    <citation type="submission" date="2022-12" db="EMBL/GenBank/DDBJ databases">
        <authorList>
            <person name="Petersen C."/>
        </authorList>
    </citation>
    <scope>NUCLEOTIDE SEQUENCE</scope>
    <source>
        <strain evidence="9">IBT 15544</strain>
    </source>
</reference>
<evidence type="ECO:0000256" key="3">
    <source>
        <dbReference type="ARBA" id="ARBA00004866"/>
    </source>
</evidence>
<sequence length="399" mass="45883">MGSVLKNFLGLSKARDENTCPVSPQRKPVRALPASWYLSEDLYQLERRALFSKKWLLTTHSLRIPNAGDWSRYGIAGYPFILARGYDNKIKAFYDIWGDRFNDDLAKSLLANESNGLDTIHVHTDVNAFIWINLDAGEQPEISWERDFKDIDLQPRFKHFNFEDYVYDHGWEMEGAYNWKLLADNYNECYHCLTAHPDVPTLADLSSYDVDTKDGSIIHFANAGQETIDAGLEIASTYYFPNASMTVSPHFFFMQRFVPTSPTSCDMLYEVYRNKSSNEKDFQLINEMYKRIMSEDKYLCVEAQKNLSTGVFVNGLLHPHMEKGPLYFQSVVRDNLMEHFEREQDAGSQIWPAQVDVKKAQMEALVKEQTKADNYLPLGYEDVKSSVGITSHITETAVC</sequence>
<evidence type="ECO:0000256" key="6">
    <source>
        <dbReference type="ARBA" id="ARBA00014931"/>
    </source>
</evidence>